<comment type="subunit">
    <text evidence="11">Forms a cyclic heterotetrameric complex composed of two molecules of XerC and two molecules of XerD.</text>
</comment>
<feature type="active site" evidence="11">
    <location>
        <position position="301"/>
    </location>
</feature>
<keyword evidence="10 11" id="KW-0131">Cell cycle</keyword>
<feature type="region of interest" description="Disordered" evidence="12">
    <location>
        <begin position="1"/>
        <end position="20"/>
    </location>
</feature>
<evidence type="ECO:0000256" key="6">
    <source>
        <dbReference type="ARBA" id="ARBA00022829"/>
    </source>
</evidence>
<keyword evidence="18" id="KW-1185">Reference proteome</keyword>
<evidence type="ECO:0000256" key="7">
    <source>
        <dbReference type="ARBA" id="ARBA00022908"/>
    </source>
</evidence>
<dbReference type="PANTHER" id="PTHR30349:SF81">
    <property type="entry name" value="TYROSINE RECOMBINASE XERC"/>
    <property type="match status" value="1"/>
</dbReference>
<comment type="caution">
    <text evidence="16">The sequence shown here is derived from an EMBL/GenBank/DDBJ whole genome shotgun (WGS) entry which is preliminary data.</text>
</comment>
<evidence type="ECO:0000256" key="10">
    <source>
        <dbReference type="ARBA" id="ARBA00023306"/>
    </source>
</evidence>
<comment type="subcellular location">
    <subcellularLocation>
        <location evidence="1 11">Cytoplasm</location>
    </subcellularLocation>
</comment>
<evidence type="ECO:0000256" key="8">
    <source>
        <dbReference type="ARBA" id="ARBA00023125"/>
    </source>
</evidence>
<evidence type="ECO:0000259" key="13">
    <source>
        <dbReference type="PROSITE" id="PS51898"/>
    </source>
</evidence>
<accession>A0A7Y9JY89</accession>
<dbReference type="GO" id="GO:0006313">
    <property type="term" value="P:DNA transposition"/>
    <property type="evidence" value="ECO:0007669"/>
    <property type="project" value="UniProtKB-UniRule"/>
</dbReference>
<keyword evidence="6 11" id="KW-0159">Chromosome partition</keyword>
<comment type="similarity">
    <text evidence="2 11">Belongs to the 'phage' integrase family. XerD subfamily.</text>
</comment>
<reference evidence="16 17" key="1">
    <citation type="submission" date="2020-07" db="EMBL/GenBank/DDBJ databases">
        <title>Sequencing the genomes of 1000 actinobacteria strains.</title>
        <authorList>
            <person name="Klenk H.-P."/>
        </authorList>
    </citation>
    <scope>NUCLEOTIDE SEQUENCE [LARGE SCALE GENOMIC DNA]</scope>
    <source>
        <strain evidence="16 17">DSM 24482</strain>
    </source>
</reference>
<evidence type="ECO:0000256" key="3">
    <source>
        <dbReference type="ARBA" id="ARBA00015810"/>
    </source>
</evidence>
<dbReference type="EMBL" id="BONN01000002">
    <property type="protein sequence ID" value="GIG31883.1"/>
    <property type="molecule type" value="Genomic_DNA"/>
</dbReference>
<feature type="active site" description="O-(3'-phospho-DNA)-tyrosine intermediate" evidence="11">
    <location>
        <position position="310"/>
    </location>
</feature>
<dbReference type="HAMAP" id="MF_01808">
    <property type="entry name" value="Recomb_XerC_XerD"/>
    <property type="match status" value="1"/>
</dbReference>
<dbReference type="InterPro" id="IPR050090">
    <property type="entry name" value="Tyrosine_recombinase_XerCD"/>
</dbReference>
<keyword evidence="5 11" id="KW-0132">Cell division</keyword>
<dbReference type="Gene3D" id="1.10.150.130">
    <property type="match status" value="1"/>
</dbReference>
<dbReference type="GO" id="GO:0007059">
    <property type="term" value="P:chromosome segregation"/>
    <property type="evidence" value="ECO:0007669"/>
    <property type="project" value="UniProtKB-UniRule"/>
</dbReference>
<protein>
    <recommendedName>
        <fullName evidence="3 11">Tyrosine recombinase XerD</fullName>
    </recommendedName>
</protein>
<name>A0A7Y9JY89_9CELL</name>
<feature type="active site" evidence="11">
    <location>
        <position position="278"/>
    </location>
</feature>
<sequence>MPGAELLDPDPAPTADAPQPAPALTSALEGYLAHLAVERGLAPHTLAAYRRDLTRYLHHLAATGRTDPADVLERDVEDYVLAVRTGGDGRATLSAASAARSVVAVRGWHRFLVSEGVADHDPAARVRPPALPKRLPKAISVDDVARLIDAAGLGDGPVPLRDRALLELVYSTGARISEAVGLDVDDLDLTPGRGAVRLLGKGGKERVVPVGTFAVEAVEAYLVRARPELASHGRGTPAVFCNTRGARLSRQSAWGVLRTAAERAGLPGAEHVSPHTLRHSFATHLLAGGADVRVVQELLGHASVTTTQIYTMVTPDTLREVYAAAHPRAR</sequence>
<dbReference type="Proteomes" id="UP000577956">
    <property type="component" value="Unassembled WGS sequence"/>
</dbReference>
<dbReference type="SUPFAM" id="SSF47823">
    <property type="entry name" value="lambda integrase-like, N-terminal domain"/>
    <property type="match status" value="1"/>
</dbReference>
<proteinExistence type="inferred from homology"/>
<dbReference type="InterPro" id="IPR044068">
    <property type="entry name" value="CB"/>
</dbReference>
<dbReference type="InterPro" id="IPR011932">
    <property type="entry name" value="Recomb_XerD"/>
</dbReference>
<gene>
    <name evidence="11 15" type="primary">xerD</name>
    <name evidence="16" type="ORF">BKA21_000364</name>
    <name evidence="15" type="ORF">Col01nite_10420</name>
</gene>
<evidence type="ECO:0000313" key="15">
    <source>
        <dbReference type="EMBL" id="GIG31883.1"/>
    </source>
</evidence>
<dbReference type="Pfam" id="PF00589">
    <property type="entry name" value="Phage_integrase"/>
    <property type="match status" value="1"/>
</dbReference>
<keyword evidence="9 11" id="KW-0233">DNA recombination</keyword>
<dbReference type="Proteomes" id="UP000618382">
    <property type="component" value="Unassembled WGS sequence"/>
</dbReference>
<evidence type="ECO:0000256" key="9">
    <source>
        <dbReference type="ARBA" id="ARBA00023172"/>
    </source>
</evidence>
<dbReference type="PANTHER" id="PTHR30349">
    <property type="entry name" value="PHAGE INTEGRASE-RELATED"/>
    <property type="match status" value="1"/>
</dbReference>
<evidence type="ECO:0000259" key="14">
    <source>
        <dbReference type="PROSITE" id="PS51900"/>
    </source>
</evidence>
<evidence type="ECO:0000256" key="2">
    <source>
        <dbReference type="ARBA" id="ARBA00010450"/>
    </source>
</evidence>
<dbReference type="InterPro" id="IPR023009">
    <property type="entry name" value="Tyrosine_recombinase_XerC/XerD"/>
</dbReference>
<evidence type="ECO:0000256" key="11">
    <source>
        <dbReference type="HAMAP-Rule" id="MF_01807"/>
    </source>
</evidence>
<keyword evidence="8 11" id="KW-0238">DNA-binding</keyword>
<organism evidence="16 17">
    <name type="scientific">Cellulomonas oligotrophica</name>
    <dbReference type="NCBI Taxonomy" id="931536"/>
    <lineage>
        <taxon>Bacteria</taxon>
        <taxon>Bacillati</taxon>
        <taxon>Actinomycetota</taxon>
        <taxon>Actinomycetes</taxon>
        <taxon>Micrococcales</taxon>
        <taxon>Cellulomonadaceae</taxon>
        <taxon>Cellulomonas</taxon>
    </lineage>
</organism>
<evidence type="ECO:0000313" key="17">
    <source>
        <dbReference type="Proteomes" id="UP000577956"/>
    </source>
</evidence>
<dbReference type="CDD" id="cd00798">
    <property type="entry name" value="INT_XerDC_C"/>
    <property type="match status" value="1"/>
</dbReference>
<evidence type="ECO:0000313" key="18">
    <source>
        <dbReference type="Proteomes" id="UP000618382"/>
    </source>
</evidence>
<dbReference type="GO" id="GO:0005737">
    <property type="term" value="C:cytoplasm"/>
    <property type="evidence" value="ECO:0007669"/>
    <property type="project" value="UniProtKB-SubCell"/>
</dbReference>
<dbReference type="GO" id="GO:0003677">
    <property type="term" value="F:DNA binding"/>
    <property type="evidence" value="ECO:0007669"/>
    <property type="project" value="UniProtKB-UniRule"/>
</dbReference>
<keyword evidence="4 11" id="KW-0963">Cytoplasm</keyword>
<feature type="active site" evidence="11">
    <location>
        <position position="201"/>
    </location>
</feature>
<dbReference type="SUPFAM" id="SSF56349">
    <property type="entry name" value="DNA breaking-rejoining enzymes"/>
    <property type="match status" value="1"/>
</dbReference>
<dbReference type="PROSITE" id="PS51898">
    <property type="entry name" value="TYR_RECOMBINASE"/>
    <property type="match status" value="1"/>
</dbReference>
<dbReference type="GO" id="GO:0009037">
    <property type="term" value="F:tyrosine-based site-specific recombinase activity"/>
    <property type="evidence" value="ECO:0007669"/>
    <property type="project" value="UniProtKB-UniRule"/>
</dbReference>
<dbReference type="InterPro" id="IPR010998">
    <property type="entry name" value="Integrase_recombinase_N"/>
</dbReference>
<dbReference type="InterPro" id="IPR004107">
    <property type="entry name" value="Integrase_SAM-like_N"/>
</dbReference>
<evidence type="ECO:0000256" key="12">
    <source>
        <dbReference type="SAM" id="MobiDB-lite"/>
    </source>
</evidence>
<feature type="active site" evidence="11">
    <location>
        <position position="175"/>
    </location>
</feature>
<keyword evidence="7 11" id="KW-0229">DNA integration</keyword>
<dbReference type="InterPro" id="IPR002104">
    <property type="entry name" value="Integrase_catalytic"/>
</dbReference>
<dbReference type="HAMAP" id="MF_01807">
    <property type="entry name" value="Recomb_XerD"/>
    <property type="match status" value="1"/>
</dbReference>
<dbReference type="PROSITE" id="PS51900">
    <property type="entry name" value="CB"/>
    <property type="match status" value="1"/>
</dbReference>
<dbReference type="InterPro" id="IPR013762">
    <property type="entry name" value="Integrase-like_cat_sf"/>
</dbReference>
<dbReference type="AlphaFoldDB" id="A0A7Y9JY89"/>
<evidence type="ECO:0000256" key="5">
    <source>
        <dbReference type="ARBA" id="ARBA00022618"/>
    </source>
</evidence>
<dbReference type="InterPro" id="IPR011010">
    <property type="entry name" value="DNA_brk_join_enz"/>
</dbReference>
<comment type="function">
    <text evidence="11">Site-specific tyrosine recombinase, which acts by catalyzing the cutting and rejoining of the recombining DNA molecules. The XerC-XerD complex is essential to convert dimers of the bacterial chromosome into monomers to permit their segregation at cell division. It also contributes to the segregational stability of plasmids.</text>
</comment>
<feature type="active site" evidence="11">
    <location>
        <position position="275"/>
    </location>
</feature>
<evidence type="ECO:0000256" key="1">
    <source>
        <dbReference type="ARBA" id="ARBA00004496"/>
    </source>
</evidence>
<dbReference type="Gene3D" id="1.10.443.10">
    <property type="entry name" value="Intergrase catalytic core"/>
    <property type="match status" value="1"/>
</dbReference>
<dbReference type="EMBL" id="JACCBK010000001">
    <property type="protein sequence ID" value="NYD84815.1"/>
    <property type="molecule type" value="Genomic_DNA"/>
</dbReference>
<reference evidence="15 18" key="2">
    <citation type="submission" date="2021-01" db="EMBL/GenBank/DDBJ databases">
        <title>Whole genome shotgun sequence of Cellulomonas oligotrophica NBRC 109435.</title>
        <authorList>
            <person name="Komaki H."/>
            <person name="Tamura T."/>
        </authorList>
    </citation>
    <scope>NUCLEOTIDE SEQUENCE [LARGE SCALE GENOMIC DNA]</scope>
    <source>
        <strain evidence="15 18">NBRC 109435</strain>
    </source>
</reference>
<evidence type="ECO:0000256" key="4">
    <source>
        <dbReference type="ARBA" id="ARBA00022490"/>
    </source>
</evidence>
<evidence type="ECO:0000313" key="16">
    <source>
        <dbReference type="EMBL" id="NYD84815.1"/>
    </source>
</evidence>
<dbReference type="NCBIfam" id="NF001399">
    <property type="entry name" value="PRK00283.1"/>
    <property type="match status" value="1"/>
</dbReference>
<dbReference type="Pfam" id="PF02899">
    <property type="entry name" value="Phage_int_SAM_1"/>
    <property type="match status" value="1"/>
</dbReference>
<feature type="domain" description="Core-binding (CB)" evidence="14">
    <location>
        <begin position="22"/>
        <end position="113"/>
    </location>
</feature>
<dbReference type="GO" id="GO:0051301">
    <property type="term" value="P:cell division"/>
    <property type="evidence" value="ECO:0007669"/>
    <property type="project" value="UniProtKB-KW"/>
</dbReference>
<feature type="domain" description="Tyr recombinase" evidence="13">
    <location>
        <begin position="134"/>
        <end position="323"/>
    </location>
</feature>